<reference evidence="8 9" key="1">
    <citation type="submission" date="2018-06" db="EMBL/GenBank/DDBJ databases">
        <title>Comparative genomics of rhizobia nodulating Arachis hypogaea in China.</title>
        <authorList>
            <person name="Li Y."/>
        </authorList>
    </citation>
    <scope>NUCLEOTIDE SEQUENCE [LARGE SCALE GENOMIC DNA]</scope>
    <source>
        <strain evidence="8 9">CCBAU 51658</strain>
    </source>
</reference>
<evidence type="ECO:0000256" key="2">
    <source>
        <dbReference type="ARBA" id="ARBA00010790"/>
    </source>
</evidence>
<evidence type="ECO:0000313" key="8">
    <source>
        <dbReference type="EMBL" id="QOZ59551.1"/>
    </source>
</evidence>
<dbReference type="Gene3D" id="3.50.50.60">
    <property type="entry name" value="FAD/NAD(P)-binding domain"/>
    <property type="match status" value="2"/>
</dbReference>
<gene>
    <name evidence="8" type="ORF">XH86_13025</name>
</gene>
<organism evidence="8 9">
    <name type="scientific">Bradyrhizobium guangdongense</name>
    <dbReference type="NCBI Taxonomy" id="1325090"/>
    <lineage>
        <taxon>Bacteria</taxon>
        <taxon>Pseudomonadati</taxon>
        <taxon>Pseudomonadota</taxon>
        <taxon>Alphaproteobacteria</taxon>
        <taxon>Hyphomicrobiales</taxon>
        <taxon>Nitrobacteraceae</taxon>
        <taxon>Bradyrhizobium</taxon>
    </lineage>
</organism>
<protein>
    <submittedName>
        <fullName evidence="8">GMC family oxidoreductase</fullName>
    </submittedName>
</protein>
<comment type="cofactor">
    <cofactor evidence="1">
        <name>FAD</name>
        <dbReference type="ChEBI" id="CHEBI:57692"/>
    </cofactor>
</comment>
<keyword evidence="4" id="KW-0274">FAD</keyword>
<proteinExistence type="inferred from homology"/>
<evidence type="ECO:0000256" key="4">
    <source>
        <dbReference type="ARBA" id="ARBA00022827"/>
    </source>
</evidence>
<dbReference type="Pfam" id="PF01266">
    <property type="entry name" value="DAO"/>
    <property type="match status" value="1"/>
</dbReference>
<keyword evidence="3" id="KW-0285">Flavoprotein</keyword>
<dbReference type="Pfam" id="PF05199">
    <property type="entry name" value="GMC_oxred_C"/>
    <property type="match status" value="1"/>
</dbReference>
<evidence type="ECO:0000256" key="1">
    <source>
        <dbReference type="ARBA" id="ARBA00001974"/>
    </source>
</evidence>
<dbReference type="RefSeq" id="WP_128965160.1">
    <property type="nucleotide sequence ID" value="NZ_BMHC01000034.1"/>
</dbReference>
<dbReference type="PANTHER" id="PTHR42784:SF1">
    <property type="entry name" value="PYRANOSE 2-OXIDASE"/>
    <property type="match status" value="1"/>
</dbReference>
<keyword evidence="5" id="KW-0560">Oxidoreductase</keyword>
<evidence type="ECO:0000256" key="3">
    <source>
        <dbReference type="ARBA" id="ARBA00022630"/>
    </source>
</evidence>
<name>A0ABX6UE28_9BRAD</name>
<feature type="domain" description="Glucose-methanol-choline oxidoreductase C-terminal" evidence="7">
    <location>
        <begin position="353"/>
        <end position="475"/>
    </location>
</feature>
<sequence length="491" mass="54171">MIFDFSENSSRVEARGRYDVCICGTGPAGITAALRLAARNKRVLLLEGGDLSYTDRSQDLYQGKSVGRQYWHVQSGRLRYFGGTSNHWTGRCGLFDAIDFERRGYFGLPGWPISRSEVLARLAEAKEILDVGGKDLDPHYDPEFNSSIFAQSGFALSPPTRFAEKYASDLKSSDRIDLFYNANLVDIRLGDNRTSIESFSIRSFGGKEARISASCYVLALGAIENARLLLHSNKQEPDGIGNRNGMVGRCFMEHLNVSVGRFLVTDPSFWGKDWAIVPTADTIRKENIGNGILHFEPNSSPQSSGRLRVLKQFLRETSCGIPSLAKVARAVIDYDCPGDGLITTLIEQTPNLASRVSLGGDLDEFGMRKVRLDWEFREEDLRTIRTLAIKASQEMARLDRARVQLAAFILDPKLEIEIGGHAHQMGTTRMASAPEFGVVDENCRVHGIDNLYIAGSSVFPTGGGTNPTLTVVLLALRLADHLATVEAPSRM</sequence>
<accession>A0ABX6UE28</accession>
<evidence type="ECO:0000256" key="5">
    <source>
        <dbReference type="ARBA" id="ARBA00023002"/>
    </source>
</evidence>
<feature type="domain" description="FAD dependent oxidoreductase" evidence="6">
    <location>
        <begin position="19"/>
        <end position="223"/>
    </location>
</feature>
<dbReference type="Proteomes" id="UP000593880">
    <property type="component" value="Chromosome"/>
</dbReference>
<evidence type="ECO:0000259" key="6">
    <source>
        <dbReference type="Pfam" id="PF01266"/>
    </source>
</evidence>
<dbReference type="InterPro" id="IPR006076">
    <property type="entry name" value="FAD-dep_OxRdtase"/>
</dbReference>
<dbReference type="InterPro" id="IPR051473">
    <property type="entry name" value="P2Ox-like"/>
</dbReference>
<keyword evidence="9" id="KW-1185">Reference proteome</keyword>
<evidence type="ECO:0000259" key="7">
    <source>
        <dbReference type="Pfam" id="PF05199"/>
    </source>
</evidence>
<dbReference type="InterPro" id="IPR036188">
    <property type="entry name" value="FAD/NAD-bd_sf"/>
</dbReference>
<dbReference type="SUPFAM" id="SSF51905">
    <property type="entry name" value="FAD/NAD(P)-binding domain"/>
    <property type="match status" value="1"/>
</dbReference>
<dbReference type="EMBL" id="CP030057">
    <property type="protein sequence ID" value="QOZ59551.1"/>
    <property type="molecule type" value="Genomic_DNA"/>
</dbReference>
<comment type="similarity">
    <text evidence="2">Belongs to the GMC oxidoreductase family.</text>
</comment>
<dbReference type="PANTHER" id="PTHR42784">
    <property type="entry name" value="PYRANOSE 2-OXIDASE"/>
    <property type="match status" value="1"/>
</dbReference>
<evidence type="ECO:0000313" key="9">
    <source>
        <dbReference type="Proteomes" id="UP000593880"/>
    </source>
</evidence>
<dbReference type="InterPro" id="IPR007867">
    <property type="entry name" value="GMC_OxRtase_C"/>
</dbReference>